<comment type="caution">
    <text evidence="1">The sequence shown here is derived from an EMBL/GenBank/DDBJ whole genome shotgun (WGS) entry which is preliminary data.</text>
</comment>
<name>A0AAD7C0Y0_9AGAR</name>
<sequence length="484" mass="53267">MSSLDPKLPLELEKEIFEIAAHRLPATIPAMLLTARRVKIWVEPIFFRVVLLAGLRGRFGLGRRKTYPLTDNSNFSRIVSTPPAVLRDSVHHLHLDQVPKRVAELLLSSCQNVHDLWLLLEDYTCVLELVSSLTLPRTCSGPTDYISLLLFSASMSSSASTSSAHVLRSRLAEIDAEAAALHARLSVLAAERKTIAETLGSVIYSGVLELPPEITAEIFLQYVTRAEIGHSDPNAWGWTPSYGPLLLASVCRKWREIALGLQPIGSNFEILTSDTALESADTLLEYWLSRGGNHPLTISVCADPTSIFPSPLPAIHPLQSLECYVDSAPSFPNELFHRRLPSLQSLRLFFSMQEQGPLATSLTAFADCPRLCDALDTFYALREDDFLPELTSLSLDPYISAMEIPFAALAEVLDSRAKGKSGSFELVLRQGPTVHRPPTPTVVDLSNSFEALRAVEAGGPKLKIRCLQNLTEKVDAMALYAVQD</sequence>
<evidence type="ECO:0000313" key="2">
    <source>
        <dbReference type="Proteomes" id="UP001221142"/>
    </source>
</evidence>
<evidence type="ECO:0000313" key="1">
    <source>
        <dbReference type="EMBL" id="KAJ7636192.1"/>
    </source>
</evidence>
<protein>
    <recommendedName>
        <fullName evidence="3">F-box domain-containing protein</fullName>
    </recommendedName>
</protein>
<evidence type="ECO:0008006" key="3">
    <source>
        <dbReference type="Google" id="ProtNLM"/>
    </source>
</evidence>
<proteinExistence type="predicted"/>
<organism evidence="1 2">
    <name type="scientific">Roridomyces roridus</name>
    <dbReference type="NCBI Taxonomy" id="1738132"/>
    <lineage>
        <taxon>Eukaryota</taxon>
        <taxon>Fungi</taxon>
        <taxon>Dikarya</taxon>
        <taxon>Basidiomycota</taxon>
        <taxon>Agaricomycotina</taxon>
        <taxon>Agaricomycetes</taxon>
        <taxon>Agaricomycetidae</taxon>
        <taxon>Agaricales</taxon>
        <taxon>Marasmiineae</taxon>
        <taxon>Mycenaceae</taxon>
        <taxon>Roridomyces</taxon>
    </lineage>
</organism>
<dbReference type="EMBL" id="JARKIF010000006">
    <property type="protein sequence ID" value="KAJ7636192.1"/>
    <property type="molecule type" value="Genomic_DNA"/>
</dbReference>
<gene>
    <name evidence="1" type="ORF">FB45DRAFT_1055682</name>
</gene>
<accession>A0AAD7C0Y0</accession>
<keyword evidence="2" id="KW-1185">Reference proteome</keyword>
<dbReference type="Proteomes" id="UP001221142">
    <property type="component" value="Unassembled WGS sequence"/>
</dbReference>
<reference evidence="1" key="1">
    <citation type="submission" date="2023-03" db="EMBL/GenBank/DDBJ databases">
        <title>Massive genome expansion in bonnet fungi (Mycena s.s.) driven by repeated elements and novel gene families across ecological guilds.</title>
        <authorList>
            <consortium name="Lawrence Berkeley National Laboratory"/>
            <person name="Harder C.B."/>
            <person name="Miyauchi S."/>
            <person name="Viragh M."/>
            <person name="Kuo A."/>
            <person name="Thoen E."/>
            <person name="Andreopoulos B."/>
            <person name="Lu D."/>
            <person name="Skrede I."/>
            <person name="Drula E."/>
            <person name="Henrissat B."/>
            <person name="Morin E."/>
            <person name="Kohler A."/>
            <person name="Barry K."/>
            <person name="LaButti K."/>
            <person name="Morin E."/>
            <person name="Salamov A."/>
            <person name="Lipzen A."/>
            <person name="Mereny Z."/>
            <person name="Hegedus B."/>
            <person name="Baldrian P."/>
            <person name="Stursova M."/>
            <person name="Weitz H."/>
            <person name="Taylor A."/>
            <person name="Grigoriev I.V."/>
            <person name="Nagy L.G."/>
            <person name="Martin F."/>
            <person name="Kauserud H."/>
        </authorList>
    </citation>
    <scope>NUCLEOTIDE SEQUENCE</scope>
    <source>
        <strain evidence="1">9284</strain>
    </source>
</reference>
<dbReference type="AlphaFoldDB" id="A0AAD7C0Y0"/>